<feature type="non-terminal residue" evidence="1">
    <location>
        <position position="1"/>
    </location>
</feature>
<protein>
    <submittedName>
        <fullName evidence="1">Uncharacterized protein</fullName>
    </submittedName>
</protein>
<proteinExistence type="predicted"/>
<gene>
    <name evidence="1" type="ORF">S01H1_70502</name>
</gene>
<organism evidence="1">
    <name type="scientific">marine sediment metagenome</name>
    <dbReference type="NCBI Taxonomy" id="412755"/>
    <lineage>
        <taxon>unclassified sequences</taxon>
        <taxon>metagenomes</taxon>
        <taxon>ecological metagenomes</taxon>
    </lineage>
</organism>
<accession>X0XF95</accession>
<reference evidence="1" key="1">
    <citation type="journal article" date="2014" name="Front. Microbiol.">
        <title>High frequency of phylogenetically diverse reductive dehalogenase-homologous genes in deep subseafloor sedimentary metagenomes.</title>
        <authorList>
            <person name="Kawai M."/>
            <person name="Futagami T."/>
            <person name="Toyoda A."/>
            <person name="Takaki Y."/>
            <person name="Nishi S."/>
            <person name="Hori S."/>
            <person name="Arai W."/>
            <person name="Tsubouchi T."/>
            <person name="Morono Y."/>
            <person name="Uchiyama I."/>
            <person name="Ito T."/>
            <person name="Fujiyama A."/>
            <person name="Inagaki F."/>
            <person name="Takami H."/>
        </authorList>
    </citation>
    <scope>NUCLEOTIDE SEQUENCE</scope>
    <source>
        <strain evidence="1">Expedition CK06-06</strain>
    </source>
</reference>
<dbReference type="AlphaFoldDB" id="X0XF95"/>
<dbReference type="EMBL" id="BARS01046889">
    <property type="protein sequence ID" value="GAG34062.1"/>
    <property type="molecule type" value="Genomic_DNA"/>
</dbReference>
<evidence type="ECO:0000313" key="1">
    <source>
        <dbReference type="EMBL" id="GAG34062.1"/>
    </source>
</evidence>
<name>X0XF95_9ZZZZ</name>
<sequence length="42" mass="4917">ALMAIAQIAQQKDFEKQWLSARDTQAIRNLLLLSARKRDTRF</sequence>
<comment type="caution">
    <text evidence="1">The sequence shown here is derived from an EMBL/GenBank/DDBJ whole genome shotgun (WGS) entry which is preliminary data.</text>
</comment>